<sequence>MAKKKKGPFGKKGGRVLKGPVNFASAPPTNTQNSTSSYAANKRRPQPYNRSADVDMDAPPREQSAMMQQAYNTRKNTSHWDQSTRLRDQPIIFISAGFIEPAKQLQSITKPNPNSSADGAAQPEPGTDSIANNDDLVPDATKATAPDDLSQVQAQNPLLLQDVEDVEDIEDETIQDAFFEDVQGGQDVQDVQNARDDDDADVVSDSSEEVILFKGRGALKPAATRPALAAMPTVPEHAMRDLHLGYSPAPSAQLKEPTPMPSQEAASEPVVSAVPELAPATSLSSIAAPDPDRLAHLIVDSGDEGGSDAVIDDYIDNMEADELSDMLKYLGGNRRTNRRTLGGTHNDIVVDALESSDEDGKDDEDEGGEEDEEAYIRWDAEENGIEGDSSDSSDELRDDWPLAEDINDEEFARLLAKQEELGLGSEELILFDDVAAGSKKGKRVSRDAKQKQRKQSKAAPWKELIGGSIRGPDGSFPSAEAVADAFDQLELMGRQGGFDFELSDSELDTTLQAAWQKDRARKKEKKKAREELRVQGLLGKYGNPEDPRVKYPNGMEFEDLKTEFQLFLLGTENNVALPPMDAHARKIIHEIAYRFNITSKSIGSGDQRRPSLVRKKGTIRYNEAQFNAVFAKYRRRFFPRLDSKRGGPGPSKAGSGRGSGETAAVVRNGEVVGGSAPEIGQANKGREMLEKMGWSIGMALGAMDNKGMTQPIEHVVKRSKAGLG</sequence>
<feature type="domain" description="R3H" evidence="11">
    <location>
        <begin position="554"/>
        <end position="616"/>
    </location>
</feature>
<evidence type="ECO:0000256" key="6">
    <source>
        <dbReference type="ARBA" id="ARBA00022664"/>
    </source>
</evidence>
<evidence type="ECO:0000256" key="3">
    <source>
        <dbReference type="ARBA" id="ARBA00010306"/>
    </source>
</evidence>
<feature type="region of interest" description="Disordered" evidence="9">
    <location>
        <begin position="104"/>
        <end position="157"/>
    </location>
</feature>
<evidence type="ECO:0000256" key="9">
    <source>
        <dbReference type="SAM" id="MobiDB-lite"/>
    </source>
</evidence>
<keyword evidence="8" id="KW-0539">Nucleus</keyword>
<dbReference type="HOGENOM" id="CLU_007254_1_0_1"/>
<dbReference type="STRING" id="1262450.S3BWB2"/>
<dbReference type="SUPFAM" id="SSF82708">
    <property type="entry name" value="R3H domain"/>
    <property type="match status" value="1"/>
</dbReference>
<dbReference type="GO" id="GO:0008380">
    <property type="term" value="P:RNA splicing"/>
    <property type="evidence" value="ECO:0007669"/>
    <property type="project" value="UniProtKB-KW"/>
</dbReference>
<feature type="region of interest" description="Disordered" evidence="9">
    <location>
        <begin position="178"/>
        <end position="203"/>
    </location>
</feature>
<dbReference type="SMART" id="SM00443">
    <property type="entry name" value="G_patch"/>
    <property type="match status" value="1"/>
</dbReference>
<dbReference type="CDD" id="cd02646">
    <property type="entry name" value="R3H_G-patch"/>
    <property type="match status" value="1"/>
</dbReference>
<feature type="region of interest" description="Disordered" evidence="9">
    <location>
        <begin position="1"/>
        <end position="83"/>
    </location>
</feature>
<dbReference type="eggNOG" id="KOG0154">
    <property type="taxonomic scope" value="Eukaryota"/>
</dbReference>
<evidence type="ECO:0000313" key="12">
    <source>
        <dbReference type="EMBL" id="EPE03686.1"/>
    </source>
</evidence>
<comment type="subcellular location">
    <subcellularLocation>
        <location evidence="2">Cytoplasm</location>
    </subcellularLocation>
    <subcellularLocation>
        <location evidence="1">Nucleus</location>
    </subcellularLocation>
</comment>
<evidence type="ECO:0000256" key="4">
    <source>
        <dbReference type="ARBA" id="ARBA00018964"/>
    </source>
</evidence>
<evidence type="ECO:0000256" key="1">
    <source>
        <dbReference type="ARBA" id="ARBA00004123"/>
    </source>
</evidence>
<dbReference type="Pfam" id="PF01424">
    <property type="entry name" value="R3H"/>
    <property type="match status" value="1"/>
</dbReference>
<dbReference type="GO" id="GO:0006397">
    <property type="term" value="P:mRNA processing"/>
    <property type="evidence" value="ECO:0007669"/>
    <property type="project" value="UniProtKB-KW"/>
</dbReference>
<feature type="compositionally biased region" description="Acidic residues" evidence="9">
    <location>
        <begin position="381"/>
        <end position="393"/>
    </location>
</feature>
<evidence type="ECO:0000259" key="11">
    <source>
        <dbReference type="PROSITE" id="PS51061"/>
    </source>
</evidence>
<feature type="region of interest" description="Disordered" evidence="9">
    <location>
        <begin position="351"/>
        <end position="398"/>
    </location>
</feature>
<dbReference type="OrthoDB" id="21470at2759"/>
<keyword evidence="5" id="KW-0963">Cytoplasm</keyword>
<feature type="domain" description="G-patch" evidence="10">
    <location>
        <begin position="681"/>
        <end position="724"/>
    </location>
</feature>
<dbReference type="InterPro" id="IPR034082">
    <property type="entry name" value="R3H_G-patch"/>
</dbReference>
<dbReference type="Pfam" id="PF01585">
    <property type="entry name" value="G-patch"/>
    <property type="match status" value="1"/>
</dbReference>
<dbReference type="PROSITE" id="PS51061">
    <property type="entry name" value="R3H"/>
    <property type="match status" value="1"/>
</dbReference>
<accession>S3BWB2</accession>
<dbReference type="InterPro" id="IPR001374">
    <property type="entry name" value="R3H_dom"/>
</dbReference>
<dbReference type="VEuPathDB" id="FungiDB:F503_01944"/>
<dbReference type="OMA" id="PVFMRID"/>
<feature type="compositionally biased region" description="Low complexity" evidence="9">
    <location>
        <begin position="181"/>
        <end position="192"/>
    </location>
</feature>
<reference evidence="12 13" key="1">
    <citation type="journal article" date="2013" name="BMC Genomics">
        <title>The genome and transcriptome of the pine saprophyte Ophiostoma piceae, and a comparison with the bark beetle-associated pine pathogen Grosmannia clavigera.</title>
        <authorList>
            <person name="Haridas S."/>
            <person name="Wang Y."/>
            <person name="Lim L."/>
            <person name="Massoumi Alamouti S."/>
            <person name="Jackman S."/>
            <person name="Docking R."/>
            <person name="Robertson G."/>
            <person name="Birol I."/>
            <person name="Bohlmann J."/>
            <person name="Breuil C."/>
        </authorList>
    </citation>
    <scope>NUCLEOTIDE SEQUENCE [LARGE SCALE GENOMIC DNA]</scope>
    <source>
        <strain evidence="12 13">UAMH 11346</strain>
    </source>
</reference>
<evidence type="ECO:0000313" key="13">
    <source>
        <dbReference type="Proteomes" id="UP000016923"/>
    </source>
</evidence>
<dbReference type="GO" id="GO:0005634">
    <property type="term" value="C:nucleus"/>
    <property type="evidence" value="ECO:0007669"/>
    <property type="project" value="UniProtKB-SubCell"/>
</dbReference>
<dbReference type="AlphaFoldDB" id="S3BWB2"/>
<keyword evidence="7" id="KW-0508">mRNA splicing</keyword>
<feature type="compositionally biased region" description="Polar residues" evidence="9">
    <location>
        <begin position="65"/>
        <end position="81"/>
    </location>
</feature>
<gene>
    <name evidence="12" type="ORF">F503_01944</name>
</gene>
<dbReference type="InterPro" id="IPR051189">
    <property type="entry name" value="Splicing_assoc_domain"/>
</dbReference>
<keyword evidence="13" id="KW-1185">Reference proteome</keyword>
<evidence type="ECO:0000259" key="10">
    <source>
        <dbReference type="PROSITE" id="PS50174"/>
    </source>
</evidence>
<feature type="compositionally biased region" description="Polar residues" evidence="9">
    <location>
        <begin position="27"/>
        <end position="39"/>
    </location>
</feature>
<feature type="compositionally biased region" description="Polar residues" evidence="9">
    <location>
        <begin position="104"/>
        <end position="117"/>
    </location>
</feature>
<dbReference type="InterPro" id="IPR000467">
    <property type="entry name" value="G_patch_dom"/>
</dbReference>
<dbReference type="InterPro" id="IPR036867">
    <property type="entry name" value="R3H_dom_sf"/>
</dbReference>
<dbReference type="GO" id="GO:0005737">
    <property type="term" value="C:cytoplasm"/>
    <property type="evidence" value="ECO:0007669"/>
    <property type="project" value="UniProtKB-SubCell"/>
</dbReference>
<dbReference type="Proteomes" id="UP000016923">
    <property type="component" value="Unassembled WGS sequence"/>
</dbReference>
<dbReference type="GO" id="GO:0003676">
    <property type="term" value="F:nucleic acid binding"/>
    <property type="evidence" value="ECO:0007669"/>
    <property type="project" value="UniProtKB-UniRule"/>
</dbReference>
<dbReference type="Gene3D" id="3.30.1370.50">
    <property type="entry name" value="R3H-like domain"/>
    <property type="match status" value="1"/>
</dbReference>
<protein>
    <recommendedName>
        <fullName evidence="4">Protein SQS1</fullName>
    </recommendedName>
</protein>
<dbReference type="PANTHER" id="PTHR14195">
    <property type="entry name" value="G PATCH DOMAIN CONTAINING PROTEIN 2"/>
    <property type="match status" value="1"/>
</dbReference>
<dbReference type="EMBL" id="KE148166">
    <property type="protein sequence ID" value="EPE03686.1"/>
    <property type="molecule type" value="Genomic_DNA"/>
</dbReference>
<feature type="region of interest" description="Disordered" evidence="9">
    <location>
        <begin position="441"/>
        <end position="460"/>
    </location>
</feature>
<feature type="compositionally biased region" description="Basic residues" evidence="9">
    <location>
        <begin position="1"/>
        <end position="15"/>
    </location>
</feature>
<dbReference type="PROSITE" id="PS50174">
    <property type="entry name" value="G_PATCH"/>
    <property type="match status" value="1"/>
</dbReference>
<name>S3BWB2_OPHP1</name>
<organism evidence="12 13">
    <name type="scientific">Ophiostoma piceae (strain UAMH 11346)</name>
    <name type="common">Sap stain fungus</name>
    <dbReference type="NCBI Taxonomy" id="1262450"/>
    <lineage>
        <taxon>Eukaryota</taxon>
        <taxon>Fungi</taxon>
        <taxon>Dikarya</taxon>
        <taxon>Ascomycota</taxon>
        <taxon>Pezizomycotina</taxon>
        <taxon>Sordariomycetes</taxon>
        <taxon>Sordariomycetidae</taxon>
        <taxon>Ophiostomatales</taxon>
        <taxon>Ophiostomataceae</taxon>
        <taxon>Ophiostoma</taxon>
    </lineage>
</organism>
<evidence type="ECO:0000256" key="7">
    <source>
        <dbReference type="ARBA" id="ARBA00023187"/>
    </source>
</evidence>
<evidence type="ECO:0000256" key="2">
    <source>
        <dbReference type="ARBA" id="ARBA00004496"/>
    </source>
</evidence>
<comment type="similarity">
    <text evidence="3">Belongs to the SQS1 family.</text>
</comment>
<keyword evidence="6" id="KW-0507">mRNA processing</keyword>
<feature type="compositionally biased region" description="Acidic residues" evidence="9">
    <location>
        <begin position="354"/>
        <end position="373"/>
    </location>
</feature>
<feature type="region of interest" description="Disordered" evidence="9">
    <location>
        <begin position="640"/>
        <end position="662"/>
    </location>
</feature>
<proteinExistence type="inferred from homology"/>
<evidence type="ECO:0000256" key="8">
    <source>
        <dbReference type="ARBA" id="ARBA00023242"/>
    </source>
</evidence>
<evidence type="ECO:0000256" key="5">
    <source>
        <dbReference type="ARBA" id="ARBA00022490"/>
    </source>
</evidence>